<dbReference type="EnsemblBacteria" id="BAC91309">
    <property type="protein sequence ID" value="BAC91309"/>
    <property type="gene ID" value="BAC91309"/>
</dbReference>
<proteinExistence type="predicted"/>
<gene>
    <name evidence="2" type="ordered locus">gll3368</name>
</gene>
<dbReference type="InParanoid" id="Q7NG06"/>
<feature type="transmembrane region" description="Helical" evidence="1">
    <location>
        <begin position="107"/>
        <end position="127"/>
    </location>
</feature>
<feature type="transmembrane region" description="Helical" evidence="1">
    <location>
        <begin position="139"/>
        <end position="165"/>
    </location>
</feature>
<reference evidence="2 3" key="2">
    <citation type="journal article" date="2003" name="DNA Res.">
        <title>Complete genome structure of Gloeobacter violaceus PCC 7421, a cyanobacterium that lacks thylakoids (supplement).</title>
        <authorList>
            <person name="Nakamura Y."/>
            <person name="Kaneko T."/>
            <person name="Sato S."/>
            <person name="Mimuro M."/>
            <person name="Miyashita H."/>
            <person name="Tsuchiya T."/>
            <person name="Sasamoto S."/>
            <person name="Watanabe A."/>
            <person name="Kawashima K."/>
            <person name="Kishida Y."/>
            <person name="Kiyokawa C."/>
            <person name="Kohara M."/>
            <person name="Matsumoto M."/>
            <person name="Matsuno A."/>
            <person name="Nakazaki N."/>
            <person name="Shimpo S."/>
            <person name="Takeuchi C."/>
            <person name="Yamada M."/>
            <person name="Tabata S."/>
        </authorList>
    </citation>
    <scope>NUCLEOTIDE SEQUENCE [LARGE SCALE GENOMIC DNA]</scope>
    <source>
        <strain evidence="3">ATCC 29082 / PCC 7421</strain>
    </source>
</reference>
<feature type="transmembrane region" description="Helical" evidence="1">
    <location>
        <begin position="41"/>
        <end position="58"/>
    </location>
</feature>
<dbReference type="HOGENOM" id="CLU_1183688_0_0_3"/>
<protein>
    <submittedName>
        <fullName evidence="2">Gll3368 protein</fullName>
    </submittedName>
</protein>
<sequence>MSGDEIEKGLQWLFEFLDLSKLGGWKDLIDTLGYLIEKLDWLLAPIAVSLGALLRVWWSGKVLPWLRGLWNTEAAAQRELKALETGLEEAERYYNRPDIWYRLASDFMFAGFWWVMFAVEALTIAIAPPVKTGVLDVIFYTFFVVLLLFGLIWAGARLGDVWVILSRLGRHKEYRKQTQKRIGVLTMKAGLPPTMHSPGAASQKKAKHLELKAWIRARREQPTLPTDGNSTPPK</sequence>
<dbReference type="RefSeq" id="WP_011143357.1">
    <property type="nucleotide sequence ID" value="NC_005125.1"/>
</dbReference>
<dbReference type="Proteomes" id="UP000000557">
    <property type="component" value="Chromosome"/>
</dbReference>
<keyword evidence="1" id="KW-0472">Membrane</keyword>
<evidence type="ECO:0000313" key="2">
    <source>
        <dbReference type="EMBL" id="BAC91309.1"/>
    </source>
</evidence>
<accession>Q7NG06</accession>
<evidence type="ECO:0000313" key="3">
    <source>
        <dbReference type="Proteomes" id="UP000000557"/>
    </source>
</evidence>
<dbReference type="AlphaFoldDB" id="Q7NG06"/>
<reference evidence="2 3" key="1">
    <citation type="journal article" date="2003" name="DNA Res.">
        <title>Complete genome structure of Gloeobacter violaceus PCC 7421, a cyanobacterium that lacks thylakoids.</title>
        <authorList>
            <person name="Nakamura Y."/>
            <person name="Kaneko T."/>
            <person name="Sato S."/>
            <person name="Mimuro M."/>
            <person name="Miyashita H."/>
            <person name="Tsuchiya T."/>
            <person name="Sasamoto S."/>
            <person name="Watanabe A."/>
            <person name="Kawashima K."/>
            <person name="Kishida Y."/>
            <person name="Kiyokawa C."/>
            <person name="Kohara M."/>
            <person name="Matsumoto M."/>
            <person name="Matsuno A."/>
            <person name="Nakazaki N."/>
            <person name="Shimpo S."/>
            <person name="Takeuchi C."/>
            <person name="Yamada M."/>
            <person name="Tabata S."/>
        </authorList>
    </citation>
    <scope>NUCLEOTIDE SEQUENCE [LARGE SCALE GENOMIC DNA]</scope>
    <source>
        <strain evidence="3">ATCC 29082 / PCC 7421</strain>
    </source>
</reference>
<organism evidence="2 3">
    <name type="scientific">Gloeobacter violaceus (strain ATCC 29082 / PCC 7421)</name>
    <dbReference type="NCBI Taxonomy" id="251221"/>
    <lineage>
        <taxon>Bacteria</taxon>
        <taxon>Bacillati</taxon>
        <taxon>Cyanobacteriota</taxon>
        <taxon>Cyanophyceae</taxon>
        <taxon>Gloeobacterales</taxon>
        <taxon>Gloeobacteraceae</taxon>
        <taxon>Gloeobacter</taxon>
    </lineage>
</organism>
<keyword evidence="1" id="KW-0812">Transmembrane</keyword>
<keyword evidence="1" id="KW-1133">Transmembrane helix</keyword>
<dbReference type="KEGG" id="gvi:gll3368"/>
<dbReference type="EMBL" id="BA000045">
    <property type="protein sequence ID" value="BAC91309.1"/>
    <property type="molecule type" value="Genomic_DNA"/>
</dbReference>
<evidence type="ECO:0000256" key="1">
    <source>
        <dbReference type="SAM" id="Phobius"/>
    </source>
</evidence>
<name>Q7NG06_GLOVI</name>
<keyword evidence="3" id="KW-1185">Reference proteome</keyword>